<dbReference type="Proteomes" id="UP000635628">
    <property type="component" value="Unassembled WGS sequence"/>
</dbReference>
<comment type="caution">
    <text evidence="1">The sequence shown here is derived from an EMBL/GenBank/DDBJ whole genome shotgun (WGS) entry which is preliminary data.</text>
</comment>
<keyword evidence="2" id="KW-1185">Reference proteome</keyword>
<gene>
    <name evidence="1" type="ORF">AZO1586R_92</name>
</gene>
<evidence type="ECO:0000313" key="1">
    <source>
        <dbReference type="EMBL" id="CAB5494608.1"/>
    </source>
</evidence>
<organism evidence="1 2">
    <name type="scientific">Bathymodiolus azoricus thioautotrophic gill symbiont</name>
    <dbReference type="NCBI Taxonomy" id="235205"/>
    <lineage>
        <taxon>Bacteria</taxon>
        <taxon>Pseudomonadati</taxon>
        <taxon>Pseudomonadota</taxon>
        <taxon>Gammaproteobacteria</taxon>
        <taxon>sulfur-oxidizing symbionts</taxon>
    </lineage>
</organism>
<proteinExistence type="predicted"/>
<name>A0ACA8ZNF9_9GAMM</name>
<reference evidence="1" key="1">
    <citation type="submission" date="2020-05" db="EMBL/GenBank/DDBJ databases">
        <authorList>
            <person name="Petersen J."/>
            <person name="Sayavedra L."/>
        </authorList>
    </citation>
    <scope>NUCLEOTIDE SEQUENCE</scope>
    <source>
        <strain evidence="1">B azoricus SOX Menez Gwen</strain>
    </source>
</reference>
<dbReference type="EMBL" id="CAESAP020000027">
    <property type="protein sequence ID" value="CAB5494608.1"/>
    <property type="molecule type" value="Genomic_DNA"/>
</dbReference>
<sequence length="71" mass="8140">AWEGELNRTQAVIAHLIENEARGELILVDKAKALIELEQDFRKNLNDEKDSEESSESTKSSNYKIKQTNFC</sequence>
<evidence type="ECO:0000313" key="2">
    <source>
        <dbReference type="Proteomes" id="UP000635628"/>
    </source>
</evidence>
<feature type="non-terminal residue" evidence="1">
    <location>
        <position position="1"/>
    </location>
</feature>
<accession>A0ACA8ZNF9</accession>
<protein>
    <submittedName>
        <fullName evidence="1">Uncharacterized protein</fullName>
    </submittedName>
</protein>